<dbReference type="EMBL" id="HBIO01029009">
    <property type="protein sequence ID" value="CAE0477389.1"/>
    <property type="molecule type" value="Transcribed_RNA"/>
</dbReference>
<name>A0A7S3QHM1_9STRA</name>
<protein>
    <submittedName>
        <fullName evidence="1">Uncharacterized protein</fullName>
    </submittedName>
</protein>
<gene>
    <name evidence="1" type="ORF">CDEB00056_LOCUS22242</name>
</gene>
<reference evidence="1" key="1">
    <citation type="submission" date="2021-01" db="EMBL/GenBank/DDBJ databases">
        <authorList>
            <person name="Corre E."/>
            <person name="Pelletier E."/>
            <person name="Niang G."/>
            <person name="Scheremetjew M."/>
            <person name="Finn R."/>
            <person name="Kale V."/>
            <person name="Holt S."/>
            <person name="Cochrane G."/>
            <person name="Meng A."/>
            <person name="Brown T."/>
            <person name="Cohen L."/>
        </authorList>
    </citation>
    <scope>NUCLEOTIDE SEQUENCE</scope>
    <source>
        <strain evidence="1">MM31A-1</strain>
    </source>
</reference>
<accession>A0A7S3QHM1</accession>
<sequence>MYVTNEPINQPTNQPSMPFSSIDDQIAKLQQFNNKGGFDRDDKTSAKISAIAGKAIESMKQSAAEFLHVSLDDEKHSEEHVKATIDVFAESLSIKDKHGVIPIQCAAGRSESVAFVPLMAQEGLLLGVGGEESRGGLLTADKNVFVDLSYIEDDEKCKKVLEQLRELELFQKEDIRNFDLLYHFLCDGCAQRFEMLAAWDPQSLMTSTCNGGEPLIHDADMTEETFEMILKAGMRHFPERLGFLFRTYKGKTACETAFYELGAEIAIRIICRCIPPGENHPILHMAADSAPHMHMHLEDMLMKHYREEAYTKDATGRTVSQVRFHAQLRQGDTLSLTSANDNASFFRKATDDQIESKDPRSGLYPFMMAAASGQKSDLDAVNYLLRRCPKLLAAQYE</sequence>
<evidence type="ECO:0000313" key="1">
    <source>
        <dbReference type="EMBL" id="CAE0477389.1"/>
    </source>
</evidence>
<dbReference type="AlphaFoldDB" id="A0A7S3QHM1"/>
<organism evidence="1">
    <name type="scientific">Chaetoceros debilis</name>
    <dbReference type="NCBI Taxonomy" id="122233"/>
    <lineage>
        <taxon>Eukaryota</taxon>
        <taxon>Sar</taxon>
        <taxon>Stramenopiles</taxon>
        <taxon>Ochrophyta</taxon>
        <taxon>Bacillariophyta</taxon>
        <taxon>Coscinodiscophyceae</taxon>
        <taxon>Chaetocerotophycidae</taxon>
        <taxon>Chaetocerotales</taxon>
        <taxon>Chaetocerotaceae</taxon>
        <taxon>Chaetoceros</taxon>
    </lineage>
</organism>
<proteinExistence type="predicted"/>